<feature type="transmembrane region" description="Helical" evidence="11">
    <location>
        <begin position="387"/>
        <end position="408"/>
    </location>
</feature>
<keyword evidence="14" id="KW-1185">Reference proteome</keyword>
<evidence type="ECO:0000313" key="14">
    <source>
        <dbReference type="Proteomes" id="UP001221898"/>
    </source>
</evidence>
<dbReference type="EMBL" id="JAINUG010000331">
    <property type="protein sequence ID" value="KAJ8378111.1"/>
    <property type="molecule type" value="Genomic_DNA"/>
</dbReference>
<evidence type="ECO:0000256" key="10">
    <source>
        <dbReference type="RuleBase" id="RU000688"/>
    </source>
</evidence>
<dbReference type="InterPro" id="IPR017452">
    <property type="entry name" value="GPCR_Rhodpsn_7TM"/>
</dbReference>
<keyword evidence="8 10" id="KW-0807">Transducer</keyword>
<dbReference type="Pfam" id="PF00001">
    <property type="entry name" value="7tm_1"/>
    <property type="match status" value="1"/>
</dbReference>
<protein>
    <recommendedName>
        <fullName evidence="9">Gypsy retrotransposon integrase-like protein 1</fullName>
    </recommendedName>
</protein>
<feature type="transmembrane region" description="Helical" evidence="11">
    <location>
        <begin position="326"/>
        <end position="348"/>
    </location>
</feature>
<dbReference type="PROSITE" id="PS50262">
    <property type="entry name" value="G_PROTEIN_RECEP_F1_2"/>
    <property type="match status" value="1"/>
</dbReference>
<feature type="transmembrane region" description="Helical" evidence="11">
    <location>
        <begin position="472"/>
        <end position="491"/>
    </location>
</feature>
<dbReference type="PANTHER" id="PTHR24233">
    <property type="entry name" value="P2Y PURINOCEPTOR-RELATED G-PROTEIN COUPLED RECEPTOR"/>
    <property type="match status" value="1"/>
</dbReference>
<feature type="transmembrane region" description="Helical" evidence="11">
    <location>
        <begin position="429"/>
        <end position="446"/>
    </location>
</feature>
<organism evidence="13 14">
    <name type="scientific">Aldrovandia affinis</name>
    <dbReference type="NCBI Taxonomy" id="143900"/>
    <lineage>
        <taxon>Eukaryota</taxon>
        <taxon>Metazoa</taxon>
        <taxon>Chordata</taxon>
        <taxon>Craniata</taxon>
        <taxon>Vertebrata</taxon>
        <taxon>Euteleostomi</taxon>
        <taxon>Actinopterygii</taxon>
        <taxon>Neopterygii</taxon>
        <taxon>Teleostei</taxon>
        <taxon>Notacanthiformes</taxon>
        <taxon>Halosauridae</taxon>
        <taxon>Aldrovandia</taxon>
    </lineage>
</organism>
<dbReference type="PANTHER" id="PTHR24233:SF10">
    <property type="entry name" value="P2Y PURINOCEPTOR 13"/>
    <property type="match status" value="1"/>
</dbReference>
<evidence type="ECO:0000259" key="12">
    <source>
        <dbReference type="PROSITE" id="PS50262"/>
    </source>
</evidence>
<dbReference type="SUPFAM" id="SSF81321">
    <property type="entry name" value="Family A G protein-coupled receptor-like"/>
    <property type="match status" value="1"/>
</dbReference>
<evidence type="ECO:0000256" key="11">
    <source>
        <dbReference type="SAM" id="Phobius"/>
    </source>
</evidence>
<dbReference type="PROSITE" id="PS00237">
    <property type="entry name" value="G_PROTEIN_RECEP_F1_1"/>
    <property type="match status" value="1"/>
</dbReference>
<dbReference type="Proteomes" id="UP001221898">
    <property type="component" value="Unassembled WGS sequence"/>
</dbReference>
<reference evidence="13" key="1">
    <citation type="journal article" date="2023" name="Science">
        <title>Genome structures resolve the early diversification of teleost fishes.</title>
        <authorList>
            <person name="Parey E."/>
            <person name="Louis A."/>
            <person name="Montfort J."/>
            <person name="Bouchez O."/>
            <person name="Roques C."/>
            <person name="Iampietro C."/>
            <person name="Lluch J."/>
            <person name="Castinel A."/>
            <person name="Donnadieu C."/>
            <person name="Desvignes T."/>
            <person name="Floi Bucao C."/>
            <person name="Jouanno E."/>
            <person name="Wen M."/>
            <person name="Mejri S."/>
            <person name="Dirks R."/>
            <person name="Jansen H."/>
            <person name="Henkel C."/>
            <person name="Chen W.J."/>
            <person name="Zahm M."/>
            <person name="Cabau C."/>
            <person name="Klopp C."/>
            <person name="Thompson A.W."/>
            <person name="Robinson-Rechavi M."/>
            <person name="Braasch I."/>
            <person name="Lecointre G."/>
            <person name="Bobe J."/>
            <person name="Postlethwait J.H."/>
            <person name="Berthelot C."/>
            <person name="Roest Crollius H."/>
            <person name="Guiguen Y."/>
        </authorList>
    </citation>
    <scope>NUCLEOTIDE SEQUENCE</scope>
    <source>
        <strain evidence="13">NC1722</strain>
    </source>
</reference>
<keyword evidence="2" id="KW-1003">Cell membrane</keyword>
<evidence type="ECO:0000313" key="13">
    <source>
        <dbReference type="EMBL" id="KAJ8378111.1"/>
    </source>
</evidence>
<feature type="domain" description="G-protein coupled receptors family 1 profile" evidence="12">
    <location>
        <begin position="227"/>
        <end position="488"/>
    </location>
</feature>
<feature type="transmembrane region" description="Helical" evidence="11">
    <location>
        <begin position="292"/>
        <end position="314"/>
    </location>
</feature>
<dbReference type="InterPro" id="IPR000276">
    <property type="entry name" value="GPCR_Rhodpsn"/>
</dbReference>
<gene>
    <name evidence="13" type="ORF">AAFF_G00248250</name>
</gene>
<feature type="transmembrane region" description="Helical" evidence="11">
    <location>
        <begin position="216"/>
        <end position="239"/>
    </location>
</feature>
<keyword evidence="5 10" id="KW-0297">G-protein coupled receptor</keyword>
<dbReference type="PRINTS" id="PR00237">
    <property type="entry name" value="GPCRRHODOPSN"/>
</dbReference>
<name>A0AAD7W3H7_9TELE</name>
<keyword evidence="7 10" id="KW-0675">Receptor</keyword>
<proteinExistence type="inferred from homology"/>
<keyword evidence="3 10" id="KW-0812">Transmembrane</keyword>
<keyword evidence="6 11" id="KW-0472">Membrane</keyword>
<comment type="subcellular location">
    <subcellularLocation>
        <location evidence="1">Cell membrane</location>
        <topology evidence="1">Multi-pass membrane protein</topology>
    </subcellularLocation>
</comment>
<dbReference type="FunFam" id="1.10.340.70:FF:000001">
    <property type="entry name" value="Retrovirus-related Pol polyprotein from transposon gypsy-like Protein"/>
    <property type="match status" value="1"/>
</dbReference>
<keyword evidence="4 11" id="KW-1133">Transmembrane helix</keyword>
<evidence type="ECO:0000256" key="8">
    <source>
        <dbReference type="ARBA" id="ARBA00023224"/>
    </source>
</evidence>
<dbReference type="Gene3D" id="1.20.1070.10">
    <property type="entry name" value="Rhodopsin 7-helix transmembrane proteins"/>
    <property type="match status" value="1"/>
</dbReference>
<dbReference type="Pfam" id="PF17921">
    <property type="entry name" value="Integrase_H2C2"/>
    <property type="match status" value="1"/>
</dbReference>
<comment type="caution">
    <text evidence="13">The sequence shown here is derived from an EMBL/GenBank/DDBJ whole genome shotgun (WGS) entry which is preliminary data.</text>
</comment>
<evidence type="ECO:0000256" key="3">
    <source>
        <dbReference type="ARBA" id="ARBA00022692"/>
    </source>
</evidence>
<evidence type="ECO:0000256" key="7">
    <source>
        <dbReference type="ARBA" id="ARBA00023170"/>
    </source>
</evidence>
<evidence type="ECO:0000256" key="5">
    <source>
        <dbReference type="ARBA" id="ARBA00023040"/>
    </source>
</evidence>
<dbReference type="GO" id="GO:0005886">
    <property type="term" value="C:plasma membrane"/>
    <property type="evidence" value="ECO:0007669"/>
    <property type="project" value="UniProtKB-SubCell"/>
</dbReference>
<evidence type="ECO:0000256" key="6">
    <source>
        <dbReference type="ARBA" id="ARBA00023136"/>
    </source>
</evidence>
<evidence type="ECO:0000256" key="2">
    <source>
        <dbReference type="ARBA" id="ARBA00022475"/>
    </source>
</evidence>
<dbReference type="InterPro" id="IPR041588">
    <property type="entry name" value="Integrase_H2C2"/>
</dbReference>
<dbReference type="PRINTS" id="PR01157">
    <property type="entry name" value="P2YPURNOCPTR"/>
</dbReference>
<dbReference type="GO" id="GO:0045028">
    <property type="term" value="F:G protein-coupled purinergic nucleotide receptor activity"/>
    <property type="evidence" value="ECO:0007669"/>
    <property type="project" value="TreeGrafter"/>
</dbReference>
<dbReference type="AlphaFoldDB" id="A0AAD7W3H7"/>
<evidence type="ECO:0000256" key="1">
    <source>
        <dbReference type="ARBA" id="ARBA00004651"/>
    </source>
</evidence>
<accession>A0AAD7W3H7</accession>
<evidence type="ECO:0000256" key="4">
    <source>
        <dbReference type="ARBA" id="ARBA00022989"/>
    </source>
</evidence>
<evidence type="ECO:0000256" key="9">
    <source>
        <dbReference type="ARBA" id="ARBA00039658"/>
    </source>
</evidence>
<comment type="similarity">
    <text evidence="10">Belongs to the G-protein coupled receptor 1 family.</text>
</comment>
<dbReference type="Gene3D" id="1.10.340.70">
    <property type="match status" value="1"/>
</dbReference>
<sequence>MVMRILKQWDKLTVLDGILYRVTRDPVTKHKRFQFVLPDSLKSQALAGVHDLAGHQGQPRALSLVRQRFFWYDVEKDVRSYVRNCARNVLRDDCVCDYNAYVKSLATDLQSAMLLAQRHSSVEQKHQSDQYNKKVKGLPLAVEDDLRSVDTVSHDPSNVPDPEAAVSEPESVAEHSVVDSSSWLNVASNGTARPLLSSSLPPPPQDCHISERVMDLAFPCLYFLLLGPALLLNVVAAWISLRIPTKSTFMVYLKNLIATDLLATAMLPFKAASDLPGVPTSLRAFACRYSDVLFYFSMNVSILLLGLISLDRFFKIVRPFGRLPGQGLAFGAGMCASVWVLLFSATVVPTMVLTDREPTNKTGDNCMALKGPAGLDFHIGVIVANQILFFGVCALTVVCYTCIAHRVLRSYRDSRSSNERGRREAKARVFIVLAVFLVCFVPYHVVRVPYTRLQTSGENSCRRASLRVAKKAFLWLATTNICLDPLIYIFLCRAFRERLLEVWRSLLVVLQQYTAR</sequence>